<protein>
    <recommendedName>
        <fullName evidence="1">HTH cro/C1-type domain-containing protein</fullName>
    </recommendedName>
</protein>
<reference evidence="2 3" key="1">
    <citation type="submission" date="2019-03" db="EMBL/GenBank/DDBJ databases">
        <title>Genomic Encyclopedia of Type Strains, Phase IV (KMG-IV): sequencing the most valuable type-strain genomes for metagenomic binning, comparative biology and taxonomic classification.</title>
        <authorList>
            <person name="Goeker M."/>
        </authorList>
    </citation>
    <scope>NUCLEOTIDE SEQUENCE [LARGE SCALE GENOMIC DNA]</scope>
    <source>
        <strain evidence="2 3">DSM 22362</strain>
    </source>
</reference>
<dbReference type="InterPro" id="IPR001387">
    <property type="entry name" value="Cro/C1-type_HTH"/>
</dbReference>
<dbReference type="Proteomes" id="UP000295197">
    <property type="component" value="Unassembled WGS sequence"/>
</dbReference>
<dbReference type="SUPFAM" id="SSF47413">
    <property type="entry name" value="lambda repressor-like DNA-binding domains"/>
    <property type="match status" value="1"/>
</dbReference>
<evidence type="ECO:0000313" key="2">
    <source>
        <dbReference type="EMBL" id="TCV17095.1"/>
    </source>
</evidence>
<dbReference type="Gene3D" id="2.10.109.10">
    <property type="entry name" value="Umud Fragment, subunit A"/>
    <property type="match status" value="1"/>
</dbReference>
<name>A0A4R3VZ99_9SPHI</name>
<dbReference type="PROSITE" id="PS50943">
    <property type="entry name" value="HTH_CROC1"/>
    <property type="match status" value="1"/>
</dbReference>
<accession>A0A4R3VZ99</accession>
<proteinExistence type="predicted"/>
<evidence type="ECO:0000259" key="1">
    <source>
        <dbReference type="PROSITE" id="PS50943"/>
    </source>
</evidence>
<evidence type="ECO:0000313" key="3">
    <source>
        <dbReference type="Proteomes" id="UP000295197"/>
    </source>
</evidence>
<dbReference type="GO" id="GO:0003677">
    <property type="term" value="F:DNA binding"/>
    <property type="evidence" value="ECO:0007669"/>
    <property type="project" value="InterPro"/>
</dbReference>
<dbReference type="SMART" id="SM00530">
    <property type="entry name" value="HTH_XRE"/>
    <property type="match status" value="1"/>
</dbReference>
<organism evidence="2 3">
    <name type="scientific">Sphingobacterium alimentarium</name>
    <dbReference type="NCBI Taxonomy" id="797292"/>
    <lineage>
        <taxon>Bacteria</taxon>
        <taxon>Pseudomonadati</taxon>
        <taxon>Bacteroidota</taxon>
        <taxon>Sphingobacteriia</taxon>
        <taxon>Sphingobacteriales</taxon>
        <taxon>Sphingobacteriaceae</taxon>
        <taxon>Sphingobacterium</taxon>
    </lineage>
</organism>
<dbReference type="EMBL" id="SMBZ01000011">
    <property type="protein sequence ID" value="TCV17095.1"/>
    <property type="molecule type" value="Genomic_DNA"/>
</dbReference>
<sequence length="251" mass="28898">MIDYQGEKFKEFLKSKNIGASKAAEILGVSRQTVYQYFKSTSLERETVSNILSKFQTSEEDVFGINRQTVIRPIHQNARDLGDATIYDEEGLNKFVEISPGRYRMGVELVPVYAQAGYLSGYMDQQYLEELPKHYITVDKFVKGNYKAFEISGDSMDNGSIKDALPHGTIVTCREVKRELWTSKFHTHEWPNWIIVHKTEGIVAKQIAKQNLETGTLTLRSLNPDKDRYPDFEIKLDDCVQIFNVVKRELK</sequence>
<dbReference type="InterPro" id="IPR010982">
    <property type="entry name" value="Lambda_DNA-bd_dom_sf"/>
</dbReference>
<feature type="domain" description="HTH cro/C1-type" evidence="1">
    <location>
        <begin position="9"/>
        <end position="62"/>
    </location>
</feature>
<keyword evidence="3" id="KW-1185">Reference proteome</keyword>
<comment type="caution">
    <text evidence="2">The sequence shown here is derived from an EMBL/GenBank/DDBJ whole genome shotgun (WGS) entry which is preliminary data.</text>
</comment>
<dbReference type="AlphaFoldDB" id="A0A4R3VZ99"/>
<dbReference type="OrthoDB" id="3831186at2"/>
<gene>
    <name evidence="2" type="ORF">EDC17_101112</name>
</gene>
<dbReference type="RefSeq" id="WP_132777187.1">
    <property type="nucleotide sequence ID" value="NZ_SMBZ01000011.1"/>
</dbReference>